<dbReference type="Gene3D" id="2.60.40.10">
    <property type="entry name" value="Immunoglobulins"/>
    <property type="match status" value="2"/>
</dbReference>
<dbReference type="GO" id="GO:0005911">
    <property type="term" value="C:cell-cell junction"/>
    <property type="evidence" value="ECO:0007669"/>
    <property type="project" value="TreeGrafter"/>
</dbReference>
<gene>
    <name evidence="19" type="primary">Tmigd1</name>
</gene>
<feature type="signal peptide" evidence="17">
    <location>
        <begin position="1"/>
        <end position="26"/>
    </location>
</feature>
<dbReference type="GO" id="GO:0090559">
    <property type="term" value="P:regulation of membrane permeability"/>
    <property type="evidence" value="ECO:0007669"/>
    <property type="project" value="Ensembl"/>
</dbReference>
<evidence type="ECO:0000256" key="1">
    <source>
        <dbReference type="ARBA" id="ARBA00004251"/>
    </source>
</evidence>
<accession>A0A8C6WB65</accession>
<keyword evidence="11" id="KW-1015">Disulfide bond</keyword>
<feature type="chain" id="PRO_5034115966" description="Transmembrane and immunoglobulin domain-containing protein 1" evidence="17">
    <location>
        <begin position="27"/>
        <end position="262"/>
    </location>
</feature>
<evidence type="ECO:0000256" key="14">
    <source>
        <dbReference type="ARBA" id="ARBA00059449"/>
    </source>
</evidence>
<evidence type="ECO:0000256" key="11">
    <source>
        <dbReference type="ARBA" id="ARBA00023157"/>
    </source>
</evidence>
<dbReference type="GO" id="GO:0030334">
    <property type="term" value="P:regulation of cell migration"/>
    <property type="evidence" value="ECO:0007669"/>
    <property type="project" value="Ensembl"/>
</dbReference>
<dbReference type="OrthoDB" id="6106100at2759"/>
<dbReference type="GO" id="GO:0042803">
    <property type="term" value="F:protein homodimerization activity"/>
    <property type="evidence" value="ECO:0007669"/>
    <property type="project" value="Ensembl"/>
</dbReference>
<evidence type="ECO:0000256" key="15">
    <source>
        <dbReference type="ARBA" id="ARBA00073192"/>
    </source>
</evidence>
<dbReference type="GO" id="GO:0005886">
    <property type="term" value="C:plasma membrane"/>
    <property type="evidence" value="ECO:0007669"/>
    <property type="project" value="UniProtKB-SubCell"/>
</dbReference>
<comment type="subunit">
    <text evidence="3">Homodimer.</text>
</comment>
<evidence type="ECO:0000256" key="17">
    <source>
        <dbReference type="SAM" id="SignalP"/>
    </source>
</evidence>
<keyword evidence="5" id="KW-0963">Cytoplasm</keyword>
<evidence type="ECO:0000256" key="2">
    <source>
        <dbReference type="ARBA" id="ARBA00004496"/>
    </source>
</evidence>
<dbReference type="Ensembl" id="ENSNGAT00000026994.1">
    <property type="protein sequence ID" value="ENSNGAP00000021317.1"/>
    <property type="gene ID" value="ENSNGAG00000020532.1"/>
</dbReference>
<feature type="domain" description="Ig-like" evidence="18">
    <location>
        <begin position="121"/>
        <end position="206"/>
    </location>
</feature>
<dbReference type="InterPro" id="IPR003599">
    <property type="entry name" value="Ig_sub"/>
</dbReference>
<dbReference type="PANTHER" id="PTHR11640:SF164">
    <property type="entry name" value="MAM DOMAIN-CONTAINING GLYCOSYLPHOSPHATIDYLINOSITOL ANCHOR PROTEIN 1"/>
    <property type="match status" value="1"/>
</dbReference>
<dbReference type="GO" id="GO:0060574">
    <property type="term" value="P:intestinal epithelial cell maturation"/>
    <property type="evidence" value="ECO:0007669"/>
    <property type="project" value="Ensembl"/>
</dbReference>
<comment type="function">
    <text evidence="14">May control cell-cell adhesion, cell migration and proliferation, cell morphology, and protects renal epithelial cells from oxidative cell injury to promote cell survival.</text>
</comment>
<dbReference type="KEGG" id="ngi:103730488"/>
<keyword evidence="7 17" id="KW-0732">Signal</keyword>
<dbReference type="GO" id="GO:0043066">
    <property type="term" value="P:negative regulation of apoptotic process"/>
    <property type="evidence" value="ECO:0007669"/>
    <property type="project" value="Ensembl"/>
</dbReference>
<dbReference type="RefSeq" id="XP_008826959.1">
    <property type="nucleotide sequence ID" value="XM_008828737.2"/>
</dbReference>
<dbReference type="GeneTree" id="ENSGT00510000048311"/>
<name>A0A8C6WB65_NANGA</name>
<keyword evidence="4" id="KW-1003">Cell membrane</keyword>
<dbReference type="InterPro" id="IPR051275">
    <property type="entry name" value="Cell_adhesion_signaling"/>
</dbReference>
<dbReference type="GO" id="GO:1904970">
    <property type="term" value="P:brush border assembly"/>
    <property type="evidence" value="ECO:0007669"/>
    <property type="project" value="Ensembl"/>
</dbReference>
<sequence length="262" mass="29246">MVWKSSGPLKTCRLLLVALFLSQGTASSVLTVNGKTEDHFLDTLPGTQASLECAVQNHTRDEELLWYREKGRVDLKPGNKINISSVCVSSISEEDNGVNFTCRLQSDQTVSISVVLNVTFPPILSGNSTQTVEENNDVRLVCNVNSNPQAQMMWYKNNNVLVLEKDRHQIHQTSESFQLSITKVKKSDNGTYSCTASSSLKVESLDFHLVVKERGLRVPIEPIIAACVVVFLTLCFGLLTRRKRIMKLCIKEKDLRNSETAL</sequence>
<comment type="subcellular location">
    <subcellularLocation>
        <location evidence="1">Cell membrane</location>
        <topology evidence="1">Single-pass type I membrane protein</topology>
    </subcellularLocation>
    <subcellularLocation>
        <location evidence="2">Cytoplasm</location>
    </subcellularLocation>
</comment>
<dbReference type="InterPro" id="IPR013098">
    <property type="entry name" value="Ig_I-set"/>
</dbReference>
<keyword evidence="10 16" id="KW-0472">Membrane</keyword>
<evidence type="ECO:0000256" key="16">
    <source>
        <dbReference type="SAM" id="Phobius"/>
    </source>
</evidence>
<evidence type="ECO:0000313" key="19">
    <source>
        <dbReference type="Ensembl" id="ENSNGAP00000021317.1"/>
    </source>
</evidence>
<dbReference type="InterPro" id="IPR003598">
    <property type="entry name" value="Ig_sub2"/>
</dbReference>
<dbReference type="InterPro" id="IPR013783">
    <property type="entry name" value="Ig-like_fold"/>
</dbReference>
<feature type="transmembrane region" description="Helical" evidence="16">
    <location>
        <begin position="222"/>
        <end position="239"/>
    </location>
</feature>
<dbReference type="GO" id="GO:0009986">
    <property type="term" value="C:cell surface"/>
    <property type="evidence" value="ECO:0007669"/>
    <property type="project" value="Ensembl"/>
</dbReference>
<evidence type="ECO:0000256" key="13">
    <source>
        <dbReference type="ARBA" id="ARBA00023319"/>
    </source>
</evidence>
<dbReference type="GO" id="GO:0098632">
    <property type="term" value="F:cell-cell adhesion mediator activity"/>
    <property type="evidence" value="ECO:0007669"/>
    <property type="project" value="Ensembl"/>
</dbReference>
<dbReference type="SMART" id="SM00409">
    <property type="entry name" value="IG"/>
    <property type="match status" value="2"/>
</dbReference>
<dbReference type="Proteomes" id="UP000694381">
    <property type="component" value="Unassembled WGS sequence"/>
</dbReference>
<dbReference type="GO" id="GO:0008104">
    <property type="term" value="P:intracellular protein localization"/>
    <property type="evidence" value="ECO:0007669"/>
    <property type="project" value="Ensembl"/>
</dbReference>
<evidence type="ECO:0000256" key="10">
    <source>
        <dbReference type="ARBA" id="ARBA00023136"/>
    </source>
</evidence>
<dbReference type="AlphaFoldDB" id="A0A8C6WB65"/>
<evidence type="ECO:0000259" key="18">
    <source>
        <dbReference type="PROSITE" id="PS50835"/>
    </source>
</evidence>
<dbReference type="Pfam" id="PF00047">
    <property type="entry name" value="ig"/>
    <property type="match status" value="1"/>
</dbReference>
<dbReference type="GO" id="GO:0050680">
    <property type="term" value="P:negative regulation of epithelial cell proliferation"/>
    <property type="evidence" value="ECO:0007669"/>
    <property type="project" value="Ensembl"/>
</dbReference>
<evidence type="ECO:0000256" key="4">
    <source>
        <dbReference type="ARBA" id="ARBA00022475"/>
    </source>
</evidence>
<keyword evidence="8" id="KW-0677">Repeat</keyword>
<dbReference type="PROSITE" id="PS50835">
    <property type="entry name" value="IG_LIKE"/>
    <property type="match status" value="2"/>
</dbReference>
<dbReference type="CTD" id="388364"/>
<feature type="domain" description="Ig-like" evidence="18">
    <location>
        <begin position="46"/>
        <end position="113"/>
    </location>
</feature>
<dbReference type="SMART" id="SM00408">
    <property type="entry name" value="IGc2"/>
    <property type="match status" value="2"/>
</dbReference>
<dbReference type="InterPro" id="IPR013151">
    <property type="entry name" value="Immunoglobulin_dom"/>
</dbReference>
<dbReference type="FunFam" id="2.60.40.10:FF:001938">
    <property type="entry name" value="Transmembrane and immunoglobulin domain-containing protein 1"/>
    <property type="match status" value="1"/>
</dbReference>
<reference evidence="19" key="1">
    <citation type="submission" date="2025-08" db="UniProtKB">
        <authorList>
            <consortium name="Ensembl"/>
        </authorList>
    </citation>
    <scope>IDENTIFICATION</scope>
</reference>
<keyword evidence="9 16" id="KW-1133">Transmembrane helix</keyword>
<keyword evidence="6 16" id="KW-0812">Transmembrane</keyword>
<dbReference type="InterPro" id="IPR036179">
    <property type="entry name" value="Ig-like_dom_sf"/>
</dbReference>
<proteinExistence type="predicted"/>
<evidence type="ECO:0000256" key="6">
    <source>
        <dbReference type="ARBA" id="ARBA00022692"/>
    </source>
</evidence>
<evidence type="ECO:0000256" key="8">
    <source>
        <dbReference type="ARBA" id="ARBA00022737"/>
    </source>
</evidence>
<keyword evidence="20" id="KW-1185">Reference proteome</keyword>
<evidence type="ECO:0000313" key="20">
    <source>
        <dbReference type="Proteomes" id="UP000694381"/>
    </source>
</evidence>
<organism evidence="19 20">
    <name type="scientific">Nannospalax galili</name>
    <name type="common">Northern Israeli blind subterranean mole rat</name>
    <name type="synonym">Spalax galili</name>
    <dbReference type="NCBI Taxonomy" id="1026970"/>
    <lineage>
        <taxon>Eukaryota</taxon>
        <taxon>Metazoa</taxon>
        <taxon>Chordata</taxon>
        <taxon>Craniata</taxon>
        <taxon>Vertebrata</taxon>
        <taxon>Euteleostomi</taxon>
        <taxon>Mammalia</taxon>
        <taxon>Eutheria</taxon>
        <taxon>Euarchontoglires</taxon>
        <taxon>Glires</taxon>
        <taxon>Rodentia</taxon>
        <taxon>Myomorpha</taxon>
        <taxon>Muroidea</taxon>
        <taxon>Spalacidae</taxon>
        <taxon>Spalacinae</taxon>
        <taxon>Nannospalax</taxon>
    </lineage>
</organism>
<dbReference type="PANTHER" id="PTHR11640">
    <property type="entry name" value="NEPHRIN"/>
    <property type="match status" value="1"/>
</dbReference>
<dbReference type="GO" id="GO:0005739">
    <property type="term" value="C:mitochondrion"/>
    <property type="evidence" value="ECO:0007669"/>
    <property type="project" value="Ensembl"/>
</dbReference>
<dbReference type="GO" id="GO:0045216">
    <property type="term" value="P:cell-cell junction organization"/>
    <property type="evidence" value="ECO:0007669"/>
    <property type="project" value="Ensembl"/>
</dbReference>
<keyword evidence="13" id="KW-0393">Immunoglobulin domain</keyword>
<evidence type="ECO:0000256" key="3">
    <source>
        <dbReference type="ARBA" id="ARBA00011738"/>
    </source>
</evidence>
<keyword evidence="12" id="KW-0325">Glycoprotein</keyword>
<dbReference type="GO" id="GO:0016477">
    <property type="term" value="P:cell migration"/>
    <property type="evidence" value="ECO:0007669"/>
    <property type="project" value="Ensembl"/>
</dbReference>
<evidence type="ECO:0000256" key="7">
    <source>
        <dbReference type="ARBA" id="ARBA00022729"/>
    </source>
</evidence>
<dbReference type="GO" id="GO:0098743">
    <property type="term" value="P:cell aggregation"/>
    <property type="evidence" value="ECO:0007669"/>
    <property type="project" value="Ensembl"/>
</dbReference>
<dbReference type="GO" id="GO:0007584">
    <property type="term" value="P:response to nutrient"/>
    <property type="evidence" value="ECO:0007669"/>
    <property type="project" value="Ensembl"/>
</dbReference>
<dbReference type="CDD" id="cd00096">
    <property type="entry name" value="Ig"/>
    <property type="match status" value="1"/>
</dbReference>
<dbReference type="Pfam" id="PF07679">
    <property type="entry name" value="I-set"/>
    <property type="match status" value="1"/>
</dbReference>
<dbReference type="GeneID" id="103730488"/>
<dbReference type="InterPro" id="IPR007110">
    <property type="entry name" value="Ig-like_dom"/>
</dbReference>
<dbReference type="GO" id="GO:0005829">
    <property type="term" value="C:cytosol"/>
    <property type="evidence" value="ECO:0007669"/>
    <property type="project" value="Ensembl"/>
</dbReference>
<dbReference type="OMA" id="TCQLARN"/>
<protein>
    <recommendedName>
        <fullName evidence="15">Transmembrane and immunoglobulin domain-containing protein 1</fullName>
    </recommendedName>
</protein>
<evidence type="ECO:0000256" key="5">
    <source>
        <dbReference type="ARBA" id="ARBA00022490"/>
    </source>
</evidence>
<dbReference type="SUPFAM" id="SSF48726">
    <property type="entry name" value="Immunoglobulin"/>
    <property type="match status" value="2"/>
</dbReference>
<evidence type="ECO:0000256" key="9">
    <source>
        <dbReference type="ARBA" id="ARBA00022989"/>
    </source>
</evidence>
<dbReference type="GO" id="GO:0071447">
    <property type="term" value="P:cellular response to hydroperoxide"/>
    <property type="evidence" value="ECO:0007669"/>
    <property type="project" value="Ensembl"/>
</dbReference>
<evidence type="ECO:0000256" key="12">
    <source>
        <dbReference type="ARBA" id="ARBA00023180"/>
    </source>
</evidence>
<reference evidence="19" key="2">
    <citation type="submission" date="2025-09" db="UniProtKB">
        <authorList>
            <consortium name="Ensembl"/>
        </authorList>
    </citation>
    <scope>IDENTIFICATION</scope>
</reference>